<feature type="chain" id="PRO_5011504813" evidence="1">
    <location>
        <begin position="26"/>
        <end position="194"/>
    </location>
</feature>
<name>A0A1I5AFV8_9GAMM</name>
<evidence type="ECO:0000313" key="3">
    <source>
        <dbReference type="Proteomes" id="UP000199339"/>
    </source>
</evidence>
<keyword evidence="3" id="KW-1185">Reference proteome</keyword>
<dbReference type="InterPro" id="IPR029033">
    <property type="entry name" value="His_PPase_superfam"/>
</dbReference>
<dbReference type="InterPro" id="IPR013078">
    <property type="entry name" value="His_Pase_superF_clade-1"/>
</dbReference>
<dbReference type="SUPFAM" id="SSF53254">
    <property type="entry name" value="Phosphoglycerate mutase-like"/>
    <property type="match status" value="1"/>
</dbReference>
<keyword evidence="1" id="KW-0732">Signal</keyword>
<proteinExistence type="predicted"/>
<dbReference type="Pfam" id="PF00300">
    <property type="entry name" value="His_Phos_1"/>
    <property type="match status" value="1"/>
</dbReference>
<evidence type="ECO:0000313" key="2">
    <source>
        <dbReference type="EMBL" id="SFN61285.1"/>
    </source>
</evidence>
<organism evidence="2 3">
    <name type="scientific">Marinobacter pelagius</name>
    <dbReference type="NCBI Taxonomy" id="379482"/>
    <lineage>
        <taxon>Bacteria</taxon>
        <taxon>Pseudomonadati</taxon>
        <taxon>Pseudomonadota</taxon>
        <taxon>Gammaproteobacteria</taxon>
        <taxon>Pseudomonadales</taxon>
        <taxon>Marinobacteraceae</taxon>
        <taxon>Marinobacter</taxon>
    </lineage>
</organism>
<reference evidence="3" key="1">
    <citation type="submission" date="2016-10" db="EMBL/GenBank/DDBJ databases">
        <authorList>
            <person name="Varghese N."/>
            <person name="Submissions S."/>
        </authorList>
    </citation>
    <scope>NUCLEOTIDE SEQUENCE [LARGE SCALE GENOMIC DNA]</scope>
    <source>
        <strain evidence="3">CGMCC 1.6775</strain>
    </source>
</reference>
<feature type="signal peptide" evidence="1">
    <location>
        <begin position="1"/>
        <end position="25"/>
    </location>
</feature>
<dbReference type="Gene3D" id="3.40.50.1240">
    <property type="entry name" value="Phosphoglycerate mutase-like"/>
    <property type="match status" value="1"/>
</dbReference>
<evidence type="ECO:0000256" key="1">
    <source>
        <dbReference type="SAM" id="SignalP"/>
    </source>
</evidence>
<sequence length="194" mass="21099">MIYRRMISRVVFAALVLLSSLHASASDGNAEAWQALQDGRAVLILRHALAPGTGDPGNFDLNDCSTQRNLNETGREQARAWKPFLAEHGIEEARVFTSQWCRCRDTATEMDVGEVTEWPSLNSFFQGRGDGATQTRQTIALVNELAAGLPVVMVSHQVNITRLAGVYPSSNEGVILALPLSEDPTVLARVAPGR</sequence>
<dbReference type="Proteomes" id="UP000199339">
    <property type="component" value="Unassembled WGS sequence"/>
</dbReference>
<dbReference type="EMBL" id="FOUR01000011">
    <property type="protein sequence ID" value="SFN61285.1"/>
    <property type="molecule type" value="Genomic_DNA"/>
</dbReference>
<protein>
    <submittedName>
        <fullName evidence="2">Phosphohistidine phosphatase SixA</fullName>
    </submittedName>
</protein>
<gene>
    <name evidence="2" type="ORF">SAMN04487961_3514</name>
</gene>
<dbReference type="CDD" id="cd07067">
    <property type="entry name" value="HP_PGM_like"/>
    <property type="match status" value="1"/>
</dbReference>
<dbReference type="AlphaFoldDB" id="A0A1I5AFV8"/>
<accession>A0A1I5AFV8</accession>